<dbReference type="Proteomes" id="UP000320948">
    <property type="component" value="Unassembled WGS sequence"/>
</dbReference>
<feature type="transmembrane region" description="Helical" evidence="6">
    <location>
        <begin position="556"/>
        <end position="575"/>
    </location>
</feature>
<sequence>MINPRSRTLLMALWQHATGVPVLIAVLLALMVMISLGTIAQAHMPLVVAQQLYFNSLVFWAGGWFPLPGGGLLLMYLAFGLTVQMVRQPFSSASAGSWLTHAGVLLLIVSGLVANYAMQSGYVVGATGVATRLWQAEGQIETAPPSSWPVLGFLPFSVTVDEFIHRDHPGTTIPAYFASRLTIVPDGGQPWHTTVRMNEPVRLMGYTIYQASYIMPEQGAPISILAVVKDDSRLLPYLATGVIGLGLLVHILLRQRRFWKRTLAVLLMVGAMAGSVQANDSGWTEERLDVLAHLPVQHQGRVKPLLTVASTVVPFVTGQQAPLAEEMALLAQWLFNPGMLTSVPLLTLDGQMIAELGVQPKPAYTVTELVEALMPRQAELQALEQVPAAKLSGPQAKLMQVQERVEVVLSVARTFALLQPLMDVKEPLAGKLGVAEGYVNAAQVLEHREMLVELAKQKDAQALELVMQLRSRQPEQPNGLLRLVVPPPHDALAWASPWLAARSTLAGDQTRAFELWQQLVMEQHDVADTILAELREVGALHANTYALAIEVFTLRYPLVSLSILPMLLGLFALAAPKRWRMGLVVTAGALGGLLLLSLGIAARMYILSRPPVATLYESVIFVAWGSVLLGLIFRKSSSALLPAALASGVGLVMVSHGLTQGTDTMGMLMAVLNTNFWLATHVLTITSGYAASILVGGVALWAQVQRAVLRSGETSQARTQTVLRHLSVIALLLVAVGTLLGGIWASQSWGRFWGWDPKENGALVLTLWLAVCAHIRLLKPFPVAGWLAVSALTPVVVALSWFGVNLLSVGLHSYGFTDQMAGGLTVFCSSAVMVVGSLWLLDRYFQAKGLKT</sequence>
<dbReference type="GO" id="GO:0017004">
    <property type="term" value="P:cytochrome complex assembly"/>
    <property type="evidence" value="ECO:0007669"/>
    <property type="project" value="UniProtKB-KW"/>
</dbReference>
<proteinExistence type="predicted"/>
<evidence type="ECO:0000259" key="8">
    <source>
        <dbReference type="Pfam" id="PF05140"/>
    </source>
</evidence>
<feature type="transmembrane region" description="Helical" evidence="6">
    <location>
        <begin position="98"/>
        <end position="118"/>
    </location>
</feature>
<evidence type="ECO:0000313" key="9">
    <source>
        <dbReference type="EMBL" id="TKW60591.1"/>
    </source>
</evidence>
<dbReference type="EMBL" id="VAFM01000002">
    <property type="protein sequence ID" value="TKW60591.1"/>
    <property type="molecule type" value="Genomic_DNA"/>
</dbReference>
<protein>
    <recommendedName>
        <fullName evidence="11">Cytochrome c assembly protein domain-containing protein</fullName>
    </recommendedName>
</protein>
<comment type="caution">
    <text evidence="9">The sequence shown here is derived from an EMBL/GenBank/DDBJ whole genome shotgun (WGS) entry which is preliminary data.</text>
</comment>
<dbReference type="GO" id="GO:0020037">
    <property type="term" value="F:heme binding"/>
    <property type="evidence" value="ECO:0007669"/>
    <property type="project" value="InterPro"/>
</dbReference>
<feature type="transmembrane region" description="Helical" evidence="6">
    <location>
        <begin position="820"/>
        <end position="841"/>
    </location>
</feature>
<keyword evidence="4 6" id="KW-1133">Transmembrane helix</keyword>
<feature type="transmembrane region" description="Helical" evidence="6">
    <location>
        <begin position="612"/>
        <end position="633"/>
    </location>
</feature>
<feature type="transmembrane region" description="Helical" evidence="6">
    <location>
        <begin position="760"/>
        <end position="778"/>
    </location>
</feature>
<evidence type="ECO:0008006" key="11">
    <source>
        <dbReference type="Google" id="ProtNLM"/>
    </source>
</evidence>
<evidence type="ECO:0000313" key="10">
    <source>
        <dbReference type="Proteomes" id="UP000320948"/>
    </source>
</evidence>
<dbReference type="InterPro" id="IPR045062">
    <property type="entry name" value="Cyt_c_biogenesis_CcsA/CcmC"/>
</dbReference>
<dbReference type="Pfam" id="PF05140">
    <property type="entry name" value="ResB"/>
    <property type="match status" value="1"/>
</dbReference>
<reference evidence="9 10" key="1">
    <citation type="journal article" date="2017" name="Nat. Commun.">
        <title>In situ click chemistry generation of cyclooxygenase-2 inhibitors.</title>
        <authorList>
            <person name="Bhardwaj A."/>
            <person name="Kaur J."/>
            <person name="Wuest M."/>
            <person name="Wuest F."/>
        </authorList>
    </citation>
    <scope>NUCLEOTIDE SEQUENCE [LARGE SCALE GENOMIC DNA]</scope>
    <source>
        <strain evidence="9">S2_018_000_R2_106</strain>
    </source>
</reference>
<feature type="domain" description="Cytochrome c assembly protein" evidence="7">
    <location>
        <begin position="613"/>
        <end position="812"/>
    </location>
</feature>
<evidence type="ECO:0000256" key="5">
    <source>
        <dbReference type="ARBA" id="ARBA00023136"/>
    </source>
</evidence>
<feature type="transmembrane region" description="Helical" evidence="6">
    <location>
        <begin position="234"/>
        <end position="253"/>
    </location>
</feature>
<feature type="domain" description="ResB-like" evidence="8">
    <location>
        <begin position="95"/>
        <end position="213"/>
    </location>
</feature>
<evidence type="ECO:0000256" key="3">
    <source>
        <dbReference type="ARBA" id="ARBA00022748"/>
    </source>
</evidence>
<comment type="subcellular location">
    <subcellularLocation>
        <location evidence="1">Membrane</location>
        <topology evidence="1">Multi-pass membrane protein</topology>
    </subcellularLocation>
</comment>
<feature type="transmembrane region" description="Helical" evidence="6">
    <location>
        <begin position="785"/>
        <end position="808"/>
    </location>
</feature>
<dbReference type="PANTHER" id="PTHR30071">
    <property type="entry name" value="HEME EXPORTER PROTEIN C"/>
    <property type="match status" value="1"/>
</dbReference>
<dbReference type="PANTHER" id="PTHR30071:SF1">
    <property type="entry name" value="CYTOCHROME B_B6 PROTEIN-RELATED"/>
    <property type="match status" value="1"/>
</dbReference>
<evidence type="ECO:0000256" key="2">
    <source>
        <dbReference type="ARBA" id="ARBA00022692"/>
    </source>
</evidence>
<keyword evidence="2 6" id="KW-0812">Transmembrane</keyword>
<dbReference type="Pfam" id="PF01578">
    <property type="entry name" value="Cytochrom_C_asm"/>
    <property type="match status" value="1"/>
</dbReference>
<feature type="transmembrane region" description="Helical" evidence="6">
    <location>
        <begin position="640"/>
        <end position="658"/>
    </location>
</feature>
<feature type="transmembrane region" description="Helical" evidence="6">
    <location>
        <begin position="64"/>
        <end position="86"/>
    </location>
</feature>
<dbReference type="GO" id="GO:0005886">
    <property type="term" value="C:plasma membrane"/>
    <property type="evidence" value="ECO:0007669"/>
    <property type="project" value="TreeGrafter"/>
</dbReference>
<feature type="transmembrane region" description="Helical" evidence="6">
    <location>
        <begin position="20"/>
        <end position="44"/>
    </location>
</feature>
<evidence type="ECO:0000256" key="6">
    <source>
        <dbReference type="SAM" id="Phobius"/>
    </source>
</evidence>
<feature type="transmembrane region" description="Helical" evidence="6">
    <location>
        <begin position="582"/>
        <end position="606"/>
    </location>
</feature>
<organism evidence="9 10">
    <name type="scientific">Blastochloris viridis</name>
    <name type="common">Rhodopseudomonas viridis</name>
    <dbReference type="NCBI Taxonomy" id="1079"/>
    <lineage>
        <taxon>Bacteria</taxon>
        <taxon>Pseudomonadati</taxon>
        <taxon>Pseudomonadota</taxon>
        <taxon>Alphaproteobacteria</taxon>
        <taxon>Hyphomicrobiales</taxon>
        <taxon>Blastochloridaceae</taxon>
        <taxon>Blastochloris</taxon>
    </lineage>
</organism>
<feature type="transmembrane region" description="Helical" evidence="6">
    <location>
        <begin position="678"/>
        <end position="701"/>
    </location>
</feature>
<keyword evidence="5 6" id="KW-0472">Membrane</keyword>
<evidence type="ECO:0000256" key="4">
    <source>
        <dbReference type="ARBA" id="ARBA00022989"/>
    </source>
</evidence>
<name>A0A6N4RBI5_BLAVI</name>
<dbReference type="InterPro" id="IPR007816">
    <property type="entry name" value="ResB-like_domain"/>
</dbReference>
<evidence type="ECO:0000256" key="1">
    <source>
        <dbReference type="ARBA" id="ARBA00004141"/>
    </source>
</evidence>
<feature type="transmembrane region" description="Helical" evidence="6">
    <location>
        <begin position="722"/>
        <end position="745"/>
    </location>
</feature>
<keyword evidence="3" id="KW-0201">Cytochrome c-type biogenesis</keyword>
<accession>A0A6N4RBI5</accession>
<gene>
    <name evidence="9" type="ORF">DI628_06725</name>
</gene>
<dbReference type="AlphaFoldDB" id="A0A6N4RBI5"/>
<evidence type="ECO:0000259" key="7">
    <source>
        <dbReference type="Pfam" id="PF01578"/>
    </source>
</evidence>
<dbReference type="InterPro" id="IPR002541">
    <property type="entry name" value="Cyt_c_assembly"/>
</dbReference>